<organism evidence="1">
    <name type="scientific">uncultured Caudovirales phage</name>
    <dbReference type="NCBI Taxonomy" id="2100421"/>
    <lineage>
        <taxon>Viruses</taxon>
        <taxon>Duplodnaviria</taxon>
        <taxon>Heunggongvirae</taxon>
        <taxon>Uroviricota</taxon>
        <taxon>Caudoviricetes</taxon>
        <taxon>Peduoviridae</taxon>
        <taxon>Maltschvirus</taxon>
        <taxon>Maltschvirus maltsch</taxon>
    </lineage>
</organism>
<reference evidence="1" key="1">
    <citation type="submission" date="2020-05" db="EMBL/GenBank/DDBJ databases">
        <authorList>
            <person name="Chiriac C."/>
            <person name="Salcher M."/>
            <person name="Ghai R."/>
            <person name="Kavagutti S V."/>
        </authorList>
    </citation>
    <scope>NUCLEOTIDE SEQUENCE</scope>
</reference>
<evidence type="ECO:0000313" key="3">
    <source>
        <dbReference type="EMBL" id="CAB4216098.1"/>
    </source>
</evidence>
<dbReference type="EMBL" id="LR797437">
    <property type="protein sequence ID" value="CAB4216098.1"/>
    <property type="molecule type" value="Genomic_DNA"/>
</dbReference>
<accession>A0A6J5PUR7</accession>
<protein>
    <submittedName>
        <fullName evidence="1">Uncharacterized protein</fullName>
    </submittedName>
</protein>
<gene>
    <name evidence="2" type="ORF">UFOVP1381_13</name>
    <name evidence="3" type="ORF">UFOVP1476_39</name>
    <name evidence="1" type="ORF">UFOVP944_7</name>
</gene>
<sequence length="69" mass="7965">MRLPPFAPPPDRGLRPKLDGTAEFEMELAASRGLFRSELDGRITERDFQLELEFFKKHGRFPGQHPTLL</sequence>
<evidence type="ECO:0000313" key="1">
    <source>
        <dbReference type="EMBL" id="CAB4172808.1"/>
    </source>
</evidence>
<dbReference type="EMBL" id="LR797328">
    <property type="protein sequence ID" value="CAB4203259.1"/>
    <property type="molecule type" value="Genomic_DNA"/>
</dbReference>
<dbReference type="EMBL" id="LR796890">
    <property type="protein sequence ID" value="CAB4172808.1"/>
    <property type="molecule type" value="Genomic_DNA"/>
</dbReference>
<name>A0A6J5PUR7_9CAUD</name>
<proteinExistence type="predicted"/>
<evidence type="ECO:0000313" key="2">
    <source>
        <dbReference type="EMBL" id="CAB4203259.1"/>
    </source>
</evidence>